<evidence type="ECO:0000256" key="1">
    <source>
        <dbReference type="SAM" id="Phobius"/>
    </source>
</evidence>
<gene>
    <name evidence="3" type="ORF">S03H2_08035</name>
</gene>
<feature type="domain" description="DUF8173" evidence="2">
    <location>
        <begin position="101"/>
        <end position="249"/>
    </location>
</feature>
<keyword evidence="1" id="KW-1133">Transmembrane helix</keyword>
<dbReference type="InterPro" id="IPR058486">
    <property type="entry name" value="DUF8173"/>
</dbReference>
<evidence type="ECO:0000313" key="3">
    <source>
        <dbReference type="EMBL" id="GAH27869.1"/>
    </source>
</evidence>
<feature type="transmembrane region" description="Helical" evidence="1">
    <location>
        <begin position="166"/>
        <end position="190"/>
    </location>
</feature>
<reference evidence="3" key="1">
    <citation type="journal article" date="2014" name="Front. Microbiol.">
        <title>High frequency of phylogenetically diverse reductive dehalogenase-homologous genes in deep subseafloor sedimentary metagenomes.</title>
        <authorList>
            <person name="Kawai M."/>
            <person name="Futagami T."/>
            <person name="Toyoda A."/>
            <person name="Takaki Y."/>
            <person name="Nishi S."/>
            <person name="Hori S."/>
            <person name="Arai W."/>
            <person name="Tsubouchi T."/>
            <person name="Morono Y."/>
            <person name="Uchiyama I."/>
            <person name="Ito T."/>
            <person name="Fujiyama A."/>
            <person name="Inagaki F."/>
            <person name="Takami H."/>
        </authorList>
    </citation>
    <scope>NUCLEOTIDE SEQUENCE</scope>
    <source>
        <strain evidence="3">Expedition CK06-06</strain>
    </source>
</reference>
<dbReference type="AlphaFoldDB" id="X1FEM4"/>
<organism evidence="3">
    <name type="scientific">marine sediment metagenome</name>
    <dbReference type="NCBI Taxonomy" id="412755"/>
    <lineage>
        <taxon>unclassified sequences</taxon>
        <taxon>metagenomes</taxon>
        <taxon>ecological metagenomes</taxon>
    </lineage>
</organism>
<feature type="transmembrane region" description="Helical" evidence="1">
    <location>
        <begin position="202"/>
        <end position="221"/>
    </location>
</feature>
<evidence type="ECO:0000259" key="2">
    <source>
        <dbReference type="Pfam" id="PF26514"/>
    </source>
</evidence>
<comment type="caution">
    <text evidence="3">The sequence shown here is derived from an EMBL/GenBank/DDBJ whole genome shotgun (WGS) entry which is preliminary data.</text>
</comment>
<dbReference type="Pfam" id="PF26514">
    <property type="entry name" value="DUF8173"/>
    <property type="match status" value="1"/>
</dbReference>
<feature type="transmembrane region" description="Helical" evidence="1">
    <location>
        <begin position="92"/>
        <end position="119"/>
    </location>
</feature>
<protein>
    <recommendedName>
        <fullName evidence="2">DUF8173 domain-containing protein</fullName>
    </recommendedName>
</protein>
<feature type="transmembrane region" description="Helical" evidence="1">
    <location>
        <begin position="140"/>
        <end position="160"/>
    </location>
</feature>
<proteinExistence type="predicted"/>
<name>X1FEM4_9ZZZZ</name>
<dbReference type="EMBL" id="BARU01003823">
    <property type="protein sequence ID" value="GAH27869.1"/>
    <property type="molecule type" value="Genomic_DNA"/>
</dbReference>
<keyword evidence="1" id="KW-0472">Membrane</keyword>
<sequence length="258" mass="27049">DLLLGVGNARIDGLIEGIIKGGGGGVTISGEVRGNVDLTVENLTILPTANIQGDLIYTSEEEADIQSGAQIGGTTTHNLPEVKEKRARGFPFVLLSGIGVKVIGFFMAFIAGLVITLLVPRRLKSIAESIRTRPGPSAGWGALVLFVTPIAAVIVCITIIGIPVGLIALALWGIAIYLAQIPVGLFIGRWIIGHFRNVEGKAIMIGALALGLVILKLLGLIPHLVGFFIGVAVALFGMGAVVVSIRKWRARKREAALA</sequence>
<feature type="transmembrane region" description="Helical" evidence="1">
    <location>
        <begin position="227"/>
        <end position="245"/>
    </location>
</feature>
<accession>X1FEM4</accession>
<keyword evidence="1" id="KW-0812">Transmembrane</keyword>
<feature type="non-terminal residue" evidence="3">
    <location>
        <position position="1"/>
    </location>
</feature>